<gene>
    <name evidence="1" type="ordered locus">y2856</name>
</gene>
<evidence type="ECO:0000313" key="1">
    <source>
        <dbReference type="EMBL" id="AAM86407.1"/>
    </source>
</evidence>
<name>Q8CKU1_YERPE</name>
<reference evidence="1 2" key="1">
    <citation type="journal article" date="2002" name="J. Bacteriol.">
        <title>Genome sequence of Yersinia pestis KIM.</title>
        <authorList>
            <person name="Deng W."/>
            <person name="Burland V."/>
            <person name="Plunkett G.III."/>
            <person name="Boutin A."/>
            <person name="Mayhew G.F."/>
            <person name="Liss P."/>
            <person name="Perna N.T."/>
            <person name="Rose D.J."/>
            <person name="Mau B."/>
            <person name="Zhou S."/>
            <person name="Schwartz D.C."/>
            <person name="Fetherston J.D."/>
            <person name="Lindler L.E."/>
            <person name="Brubaker R.R."/>
            <person name="Plana G.V."/>
            <person name="Straley S.C."/>
            <person name="McDonough K.A."/>
            <person name="Nilles M.L."/>
            <person name="Matson J.S."/>
            <person name="Blattner F.R."/>
            <person name="Perry R.D."/>
        </authorList>
    </citation>
    <scope>NUCLEOTIDE SEQUENCE [LARGE SCALE GENOMIC DNA]</scope>
    <source>
        <strain evidence="2">KIM10+ / Biovar Mediaevalis</strain>
    </source>
</reference>
<dbReference type="EMBL" id="AE009952">
    <property type="protein sequence ID" value="AAM86407.1"/>
    <property type="molecule type" value="Genomic_DNA"/>
</dbReference>
<dbReference type="KEGG" id="ypk:y2856"/>
<sequence>MSECYIFLTIWLSPNEIPAIKKGCLGHPYRINAVTATLPVRLLIQAQMFFGVGFEISTAANVFFINKDLWHGFNRFTDRFFQISFGNAFGMNVDITEFKIVTLRCQFLS</sequence>
<accession>Q8CKU1</accession>
<proteinExistence type="predicted"/>
<dbReference type="HOGENOM" id="CLU_2182981_0_0_6"/>
<dbReference type="Proteomes" id="UP000002490">
    <property type="component" value="Chromosome"/>
</dbReference>
<evidence type="ECO:0000313" key="2">
    <source>
        <dbReference type="Proteomes" id="UP000002490"/>
    </source>
</evidence>
<protein>
    <submittedName>
        <fullName evidence="1">Uncharacterized protein</fullName>
    </submittedName>
</protein>
<dbReference type="AlphaFoldDB" id="Q8CKU1"/>
<organism evidence="1 2">
    <name type="scientific">Yersinia pestis</name>
    <dbReference type="NCBI Taxonomy" id="632"/>
    <lineage>
        <taxon>Bacteria</taxon>
        <taxon>Pseudomonadati</taxon>
        <taxon>Pseudomonadota</taxon>
        <taxon>Gammaproteobacteria</taxon>
        <taxon>Enterobacterales</taxon>
        <taxon>Yersiniaceae</taxon>
        <taxon>Yersinia</taxon>
    </lineage>
</organism>